<dbReference type="PANTHER" id="PTHR41913:SF1">
    <property type="entry name" value="DUF1684 DOMAIN-CONTAINING PROTEIN"/>
    <property type="match status" value="1"/>
</dbReference>
<name>A0A3B0T9J7_9ZZZZ</name>
<dbReference type="Gene3D" id="6.10.250.1680">
    <property type="match status" value="1"/>
</dbReference>
<dbReference type="InterPro" id="IPR012467">
    <property type="entry name" value="DUF1684"/>
</dbReference>
<gene>
    <name evidence="1" type="ORF">MNBD_ACTINO01-1910</name>
</gene>
<reference evidence="1" key="1">
    <citation type="submission" date="2018-06" db="EMBL/GenBank/DDBJ databases">
        <authorList>
            <person name="Zhirakovskaya E."/>
        </authorList>
    </citation>
    <scope>NUCLEOTIDE SEQUENCE</scope>
</reference>
<evidence type="ECO:0000313" key="1">
    <source>
        <dbReference type="EMBL" id="VAW05484.1"/>
    </source>
</evidence>
<organism evidence="1">
    <name type="scientific">hydrothermal vent metagenome</name>
    <dbReference type="NCBI Taxonomy" id="652676"/>
    <lineage>
        <taxon>unclassified sequences</taxon>
        <taxon>metagenomes</taxon>
        <taxon>ecological metagenomes</taxon>
    </lineage>
</organism>
<evidence type="ECO:0008006" key="2">
    <source>
        <dbReference type="Google" id="ProtNLM"/>
    </source>
</evidence>
<protein>
    <recommendedName>
        <fullName evidence="2">DUF1684 domain-containing protein</fullName>
    </recommendedName>
</protein>
<dbReference type="AlphaFoldDB" id="A0A3B0T9J7"/>
<sequence>MEVQALGAHRRERDEFFRSHYASPIPEEDLETFSGLSYFPPNAEMSFTGTFEPSDGSMVPIESTAGTSSGYHKLGTLRVDVLGVEYRFTVLDDGDGNPFIPFGDETNGDSTYGGGRYLPVTLRDDTFAEIDFDLAHNPFCVYDDEFVCPLPPPVNRISAPIEAGEKMYRSHT</sequence>
<dbReference type="PANTHER" id="PTHR41913">
    <property type="entry name" value="DUF1684 DOMAIN-CONTAINING PROTEIN"/>
    <property type="match status" value="1"/>
</dbReference>
<dbReference type="EMBL" id="UOEI01000431">
    <property type="protein sequence ID" value="VAW05484.1"/>
    <property type="molecule type" value="Genomic_DNA"/>
</dbReference>
<proteinExistence type="predicted"/>
<accession>A0A3B0T9J7</accession>
<dbReference type="Pfam" id="PF07920">
    <property type="entry name" value="DUF1684"/>
    <property type="match status" value="1"/>
</dbReference>